<sequence length="712" mass="70378">MAPRHQPARQPAPRARRRSPRLVAVLSAAAVALSGGLVAGGVLAPASAATTTGWADWEPLDGGPGSWSTSVAPLAGGFPGSQMSSDSRGGGVAVISGATTWLSAGTPVGQRYGSSRDEQYLNLRPRVDSSTGASTTTYTFDRPTPASGWTFVLGDIDADQVQVAATGADGRLLTATELGYQGGFNYCAPGLAGKPSCTGVTTDVPSWDATTRTLTGNAAAIDTSGSAGWFEPSAPVSTLTLTFTRRAGFPVYQTWFAALARDVSGVVSDVTPGAEGPLEGATLTLLGPAGETLATSFSGPDGSYSFEGFTATDGYQVELDAPDGSIATSPVRLPADLSTTDASAVDFTVRDIIPAAVSGTVRDADGLALGGVAVTVEGPGGPQTVVTLSDGSYLVDSVPVGDHVVTVTAPDGYTALTPPLTFTVPPDSEAPVTDQDFVLQAAPEVSLSGAVTASGTAVPGALVTATGPGGATLQTLTALDGSYSFGDLPPGAWSVTVDPPAGYVVLGAGTREETVGGTDVTDVDFALAVLGAVSGQVTDEAGTPLVGVDLRVEGPGGPGTLTTDASGAYALDELAPGTYTVSVVPPEGYTVAGPESVTVTVTAAGEVYVDQSFVLAAVPTPEPTTAEPTAPPTAEPTAEPSGQPSGGPGAPETGAPTTAPGAVPPGGTGTGGDSGRLPTTGSDPTAPLAVAALLLVVGAGTLAVRRRGAAAR</sequence>
<dbReference type="EMBL" id="CP138359">
    <property type="protein sequence ID" value="WPF82191.1"/>
    <property type="molecule type" value="Genomic_DNA"/>
</dbReference>
<proteinExistence type="predicted"/>
<keyword evidence="4" id="KW-0572">Peptidoglycan-anchor</keyword>
<protein>
    <submittedName>
        <fullName evidence="8">Carboxypeptidase regulatory-like domain-containing protein</fullName>
    </submittedName>
</protein>
<dbReference type="SUPFAM" id="SSF49478">
    <property type="entry name" value="Cna protein B-type domain"/>
    <property type="match status" value="1"/>
</dbReference>
<keyword evidence="9" id="KW-1185">Reference proteome</keyword>
<feature type="transmembrane region" description="Helical" evidence="6">
    <location>
        <begin position="686"/>
        <end position="704"/>
    </location>
</feature>
<evidence type="ECO:0000256" key="3">
    <source>
        <dbReference type="ARBA" id="ARBA00022729"/>
    </source>
</evidence>
<dbReference type="InterPro" id="IPR008969">
    <property type="entry name" value="CarboxyPept-like_regulatory"/>
</dbReference>
<keyword evidence="6" id="KW-0812">Transmembrane</keyword>
<reference evidence="9" key="1">
    <citation type="submission" date="2023-11" db="EMBL/GenBank/DDBJ databases">
        <authorList>
            <person name="Helweg L.P."/>
            <person name="Kiel A."/>
            <person name="Hitz F."/>
            <person name="Ruckert-Reed C."/>
            <person name="Busche T."/>
            <person name="Kaltschmidt B."/>
            <person name="Kaltschmidt C."/>
        </authorList>
    </citation>
    <scope>NUCLEOTIDE SEQUENCE [LARGE SCALE GENOMIC DNA]</scope>
    <source>
        <strain evidence="9">4.1</strain>
    </source>
</reference>
<keyword evidence="6" id="KW-1133">Transmembrane helix</keyword>
<feature type="region of interest" description="Disordered" evidence="5">
    <location>
        <begin position="61"/>
        <end position="91"/>
    </location>
</feature>
<feature type="domain" description="Gram-positive cocci surface proteins LPxTG" evidence="7">
    <location>
        <begin position="677"/>
        <end position="712"/>
    </location>
</feature>
<evidence type="ECO:0000256" key="1">
    <source>
        <dbReference type="ARBA" id="ARBA00022512"/>
    </source>
</evidence>
<dbReference type="KEGG" id="sbil:SANBI_003533"/>
<dbReference type="InterPro" id="IPR013783">
    <property type="entry name" value="Ig-like_fold"/>
</dbReference>
<feature type="region of interest" description="Disordered" evidence="5">
    <location>
        <begin position="621"/>
        <end position="685"/>
    </location>
</feature>
<evidence type="ECO:0000256" key="5">
    <source>
        <dbReference type="SAM" id="MobiDB-lite"/>
    </source>
</evidence>
<gene>
    <name evidence="8" type="ORF">SANBI_003533</name>
</gene>
<organism evidence="8 9">
    <name type="scientific">Sanguibacter biliveldensis</name>
    <dbReference type="NCBI Taxonomy" id="3030830"/>
    <lineage>
        <taxon>Bacteria</taxon>
        <taxon>Bacillati</taxon>
        <taxon>Actinomycetota</taxon>
        <taxon>Actinomycetes</taxon>
        <taxon>Micrococcales</taxon>
        <taxon>Sanguibacteraceae</taxon>
        <taxon>Sanguibacter</taxon>
    </lineage>
</organism>
<dbReference type="SUPFAM" id="SSF49464">
    <property type="entry name" value="Carboxypeptidase regulatory domain-like"/>
    <property type="match status" value="3"/>
</dbReference>
<dbReference type="RefSeq" id="WP_319157386.1">
    <property type="nucleotide sequence ID" value="NZ_CP138359.1"/>
</dbReference>
<dbReference type="GO" id="GO:0005975">
    <property type="term" value="P:carbohydrate metabolic process"/>
    <property type="evidence" value="ECO:0007669"/>
    <property type="project" value="UniProtKB-ARBA"/>
</dbReference>
<dbReference type="Proteomes" id="UP001304340">
    <property type="component" value="Chromosome"/>
</dbReference>
<accession>A0AAF0Z811</accession>
<dbReference type="InterPro" id="IPR051417">
    <property type="entry name" value="SDr/BOS_complex"/>
</dbReference>
<dbReference type="Pfam" id="PF13620">
    <property type="entry name" value="CarboxypepD_reg"/>
    <property type="match status" value="3"/>
</dbReference>
<name>A0AAF0Z811_9MICO</name>
<keyword evidence="1" id="KW-0134">Cell wall</keyword>
<dbReference type="NCBIfam" id="TIGR01167">
    <property type="entry name" value="LPXTG_anchor"/>
    <property type="match status" value="1"/>
</dbReference>
<dbReference type="AlphaFoldDB" id="A0AAF0Z811"/>
<evidence type="ECO:0000256" key="4">
    <source>
        <dbReference type="ARBA" id="ARBA00023088"/>
    </source>
</evidence>
<dbReference type="PANTHER" id="PTHR23303">
    <property type="entry name" value="CARBOXYPEPTIDASE REGULATORY REGION-CONTAINING"/>
    <property type="match status" value="1"/>
</dbReference>
<feature type="compositionally biased region" description="Low complexity" evidence="5">
    <location>
        <begin position="650"/>
        <end position="661"/>
    </location>
</feature>
<evidence type="ECO:0000256" key="6">
    <source>
        <dbReference type="SAM" id="Phobius"/>
    </source>
</evidence>
<dbReference type="Pfam" id="PF00746">
    <property type="entry name" value="Gram_pos_anchor"/>
    <property type="match status" value="1"/>
</dbReference>
<feature type="compositionally biased region" description="Gly residues" evidence="5">
    <location>
        <begin position="664"/>
        <end position="674"/>
    </location>
</feature>
<evidence type="ECO:0000256" key="2">
    <source>
        <dbReference type="ARBA" id="ARBA00022525"/>
    </source>
</evidence>
<dbReference type="InterPro" id="IPR019931">
    <property type="entry name" value="LPXTG_anchor"/>
</dbReference>
<evidence type="ECO:0000313" key="9">
    <source>
        <dbReference type="Proteomes" id="UP001304340"/>
    </source>
</evidence>
<evidence type="ECO:0000259" key="7">
    <source>
        <dbReference type="PROSITE" id="PS50847"/>
    </source>
</evidence>
<keyword evidence="3" id="KW-0732">Signal</keyword>
<dbReference type="Gene3D" id="2.60.40.10">
    <property type="entry name" value="Immunoglobulins"/>
    <property type="match status" value="2"/>
</dbReference>
<dbReference type="Gene3D" id="2.60.40.1120">
    <property type="entry name" value="Carboxypeptidase-like, regulatory domain"/>
    <property type="match status" value="2"/>
</dbReference>
<keyword evidence="2" id="KW-0964">Secreted</keyword>
<keyword evidence="6" id="KW-0472">Membrane</keyword>
<dbReference type="PROSITE" id="PS50847">
    <property type="entry name" value="GRAM_POS_ANCHORING"/>
    <property type="match status" value="1"/>
</dbReference>
<evidence type="ECO:0000313" key="8">
    <source>
        <dbReference type="EMBL" id="WPF82191.1"/>
    </source>
</evidence>